<dbReference type="EMBL" id="CP102734">
    <property type="protein sequence ID" value="UVD81519.1"/>
    <property type="molecule type" value="Genomic_DNA"/>
</dbReference>
<dbReference type="Proteomes" id="UP001059252">
    <property type="component" value="Chromosome"/>
</dbReference>
<comment type="function">
    <text evidence="13">Endonuclease that resolves Holliday junction intermediates in genetic recombination. Cleaves mobile four-strand junctions by introducing symmetrical nicks in paired strands. Promotes annealing of linear ssDNA with homologous dsDNA. Required for DNA repair, homologous recombination and chromosome segregation.</text>
</comment>
<dbReference type="InterPro" id="IPR004612">
    <property type="entry name" value="Resolv_RecU"/>
</dbReference>
<comment type="cofactor">
    <cofactor evidence="13">
        <name>Mg(2+)</name>
        <dbReference type="ChEBI" id="CHEBI:18420"/>
    </cofactor>
    <text evidence="13">Binds 1 Mg(2+) ion per subunit.</text>
</comment>
<keyword evidence="2 13" id="KW-0963">Cytoplasm</keyword>
<keyword evidence="9 13" id="KW-0233">DNA recombination</keyword>
<feature type="binding site" evidence="13">
    <location>
        <position position="59"/>
    </location>
    <ligand>
        <name>Mg(2+)</name>
        <dbReference type="ChEBI" id="CHEBI:18420"/>
    </ligand>
</feature>
<evidence type="ECO:0000256" key="12">
    <source>
        <dbReference type="ARBA" id="ARBA00029523"/>
    </source>
</evidence>
<comment type="subcellular location">
    <subcellularLocation>
        <location evidence="1 13">Cytoplasm</location>
    </subcellularLocation>
</comment>
<evidence type="ECO:0000256" key="9">
    <source>
        <dbReference type="ARBA" id="ARBA00023172"/>
    </source>
</evidence>
<dbReference type="SUPFAM" id="SSF52980">
    <property type="entry name" value="Restriction endonuclease-like"/>
    <property type="match status" value="1"/>
</dbReference>
<protein>
    <recommendedName>
        <fullName evidence="12 13">Holliday junction resolvase RecU</fullName>
        <ecNumber evidence="13">3.1.21.10</ecNumber>
    </recommendedName>
    <alternativeName>
        <fullName evidence="13">Recombination protein U homolog</fullName>
    </alternativeName>
</protein>
<dbReference type="NCBIfam" id="NF002581">
    <property type="entry name" value="PRK02234.1-2"/>
    <property type="match status" value="1"/>
</dbReference>
<sequence length="163" mass="18963">MQKNRGMLLEKIINTTIDFYLKNGIAIFHKKNLDIVFGKVIKEDKAKKLEQTYLAKKSTVDYYGIYQGQFIAFEAKSVEGNILPLYNIKEHQIKYLEKINAHGGKAFLIILFKEKNAFFMLKPEYLRHSSKKSINYEQIQKEGISLQLNYPGILDFVPLLNLI</sequence>
<dbReference type="EC" id="3.1.21.10" evidence="13"/>
<dbReference type="HAMAP" id="MF_00130">
    <property type="entry name" value="RecU"/>
    <property type="match status" value="1"/>
</dbReference>
<comment type="catalytic activity">
    <reaction evidence="13">
        <text>Endonucleolytic cleavage at a junction such as a reciprocal single-stranded crossover between two homologous DNA duplexes (Holliday junction).</text>
        <dbReference type="EC" id="3.1.21.10"/>
    </reaction>
</comment>
<keyword evidence="7 13" id="KW-0378">Hydrolase</keyword>
<feature type="site" description="Transition state stabilizer" evidence="13">
    <location>
        <position position="76"/>
    </location>
</feature>
<dbReference type="Pfam" id="PF03838">
    <property type="entry name" value="RecU"/>
    <property type="match status" value="1"/>
</dbReference>
<reference evidence="14" key="1">
    <citation type="submission" date="2022-08" db="EMBL/GenBank/DDBJ databases">
        <title>Complete genome of Mycoplasma iguanae type strain 2327.</title>
        <authorList>
            <person name="Spergser J."/>
        </authorList>
    </citation>
    <scope>NUCLEOTIDE SEQUENCE</scope>
    <source>
        <strain evidence="14">2327</strain>
    </source>
</reference>
<dbReference type="InterPro" id="IPR011335">
    <property type="entry name" value="Restrct_endonuc-II-like"/>
</dbReference>
<gene>
    <name evidence="13 14" type="primary">recU</name>
    <name evidence="14" type="ORF">NV226_02175</name>
</gene>
<evidence type="ECO:0000256" key="7">
    <source>
        <dbReference type="ARBA" id="ARBA00022801"/>
    </source>
</evidence>
<keyword evidence="5 13" id="KW-0255">Endonuclease</keyword>
<evidence type="ECO:0000256" key="3">
    <source>
        <dbReference type="ARBA" id="ARBA00022722"/>
    </source>
</evidence>
<evidence type="ECO:0000256" key="6">
    <source>
        <dbReference type="ARBA" id="ARBA00022763"/>
    </source>
</evidence>
<organism evidence="14 15">
    <name type="scientific">Mycoplasma iguanae</name>
    <dbReference type="NCBI Taxonomy" id="292461"/>
    <lineage>
        <taxon>Bacteria</taxon>
        <taxon>Bacillati</taxon>
        <taxon>Mycoplasmatota</taxon>
        <taxon>Mollicutes</taxon>
        <taxon>Mycoplasmataceae</taxon>
        <taxon>Mycoplasma</taxon>
    </lineage>
</organism>
<keyword evidence="8 13" id="KW-0460">Magnesium</keyword>
<evidence type="ECO:0000256" key="13">
    <source>
        <dbReference type="HAMAP-Rule" id="MF_00130"/>
    </source>
</evidence>
<evidence type="ECO:0000256" key="1">
    <source>
        <dbReference type="ARBA" id="ARBA00004496"/>
    </source>
</evidence>
<evidence type="ECO:0000313" key="15">
    <source>
        <dbReference type="Proteomes" id="UP001059252"/>
    </source>
</evidence>
<keyword evidence="4 13" id="KW-0479">Metal-binding</keyword>
<evidence type="ECO:0000256" key="8">
    <source>
        <dbReference type="ARBA" id="ARBA00022842"/>
    </source>
</evidence>
<dbReference type="Gene3D" id="3.40.1350.10">
    <property type="match status" value="1"/>
</dbReference>
<keyword evidence="15" id="KW-1185">Reference proteome</keyword>
<evidence type="ECO:0000256" key="10">
    <source>
        <dbReference type="ARBA" id="ARBA00023204"/>
    </source>
</evidence>
<evidence type="ECO:0000256" key="4">
    <source>
        <dbReference type="ARBA" id="ARBA00022723"/>
    </source>
</evidence>
<feature type="binding site" evidence="13">
    <location>
        <position position="74"/>
    </location>
    <ligand>
        <name>Mg(2+)</name>
        <dbReference type="ChEBI" id="CHEBI:18420"/>
    </ligand>
</feature>
<feature type="binding site" evidence="13">
    <location>
        <position position="61"/>
    </location>
    <ligand>
        <name>Mg(2+)</name>
        <dbReference type="ChEBI" id="CHEBI:18420"/>
    </ligand>
</feature>
<keyword evidence="3 13" id="KW-0540">Nuclease</keyword>
<dbReference type="CDD" id="cd22354">
    <property type="entry name" value="RecU-like"/>
    <property type="match status" value="1"/>
</dbReference>
<evidence type="ECO:0000256" key="11">
    <source>
        <dbReference type="ARBA" id="ARBA00023447"/>
    </source>
</evidence>
<proteinExistence type="inferred from homology"/>
<dbReference type="RefSeq" id="WP_258210693.1">
    <property type="nucleotide sequence ID" value="NZ_CP102734.1"/>
</dbReference>
<feature type="binding site" evidence="13">
    <location>
        <position position="92"/>
    </location>
    <ligand>
        <name>Mg(2+)</name>
        <dbReference type="ChEBI" id="CHEBI:18420"/>
    </ligand>
</feature>
<accession>A0ABY5R9Q5</accession>
<name>A0ABY5R9Q5_9MOLU</name>
<evidence type="ECO:0000256" key="5">
    <source>
        <dbReference type="ARBA" id="ARBA00022759"/>
    </source>
</evidence>
<comment type="similarity">
    <text evidence="11 13">Belongs to the RecU family.</text>
</comment>
<keyword evidence="10 13" id="KW-0234">DNA repair</keyword>
<keyword evidence="6 13" id="KW-0227">DNA damage</keyword>
<evidence type="ECO:0000256" key="2">
    <source>
        <dbReference type="ARBA" id="ARBA00022490"/>
    </source>
</evidence>
<evidence type="ECO:0000313" key="14">
    <source>
        <dbReference type="EMBL" id="UVD81519.1"/>
    </source>
</evidence>
<dbReference type="InterPro" id="IPR011856">
    <property type="entry name" value="tRNA_endonuc-like_dom_sf"/>
</dbReference>